<comment type="caution">
    <text evidence="1">The sequence shown here is derived from an EMBL/GenBank/DDBJ whole genome shotgun (WGS) entry which is preliminary data.</text>
</comment>
<sequence>MAVRVLSCVRARSAGTLIERSAFYITADGPGPALDDFREALSHLGEAA</sequence>
<organism evidence="1 2">
    <name type="scientific">Streptomyces sindenensis</name>
    <dbReference type="NCBI Taxonomy" id="67363"/>
    <lineage>
        <taxon>Bacteria</taxon>
        <taxon>Bacillati</taxon>
        <taxon>Actinomycetota</taxon>
        <taxon>Actinomycetes</taxon>
        <taxon>Kitasatosporales</taxon>
        <taxon>Streptomycetaceae</taxon>
        <taxon>Streptomyces</taxon>
    </lineage>
</organism>
<proteinExistence type="predicted"/>
<accession>A0ABW6EL03</accession>
<dbReference type="Proteomes" id="UP001598251">
    <property type="component" value="Unassembled WGS sequence"/>
</dbReference>
<dbReference type="EMBL" id="JBHXOF010000013">
    <property type="protein sequence ID" value="MFD4215475.1"/>
    <property type="molecule type" value="Genomic_DNA"/>
</dbReference>
<evidence type="ECO:0000313" key="1">
    <source>
        <dbReference type="EMBL" id="MFD4215475.1"/>
    </source>
</evidence>
<keyword evidence="2" id="KW-1185">Reference proteome</keyword>
<name>A0ABW6EL03_9ACTN</name>
<reference evidence="1 2" key="1">
    <citation type="submission" date="2024-09" db="EMBL/GenBank/DDBJ databases">
        <title>The Natural Products Discovery Center: Release of the First 8490 Sequenced Strains for Exploring Actinobacteria Biosynthetic Diversity.</title>
        <authorList>
            <person name="Kalkreuter E."/>
            <person name="Kautsar S.A."/>
            <person name="Yang D."/>
            <person name="Bader C.D."/>
            <person name="Teijaro C.N."/>
            <person name="Fluegel L."/>
            <person name="Davis C.M."/>
            <person name="Simpson J.R."/>
            <person name="Lauterbach L."/>
            <person name="Steele A.D."/>
            <person name="Gui C."/>
            <person name="Meng S."/>
            <person name="Li G."/>
            <person name="Viehrig K."/>
            <person name="Ye F."/>
            <person name="Su P."/>
            <person name="Kiefer A.F."/>
            <person name="Nichols A."/>
            <person name="Cepeda A.J."/>
            <person name="Yan W."/>
            <person name="Fan B."/>
            <person name="Jiang Y."/>
            <person name="Adhikari A."/>
            <person name="Zheng C.-J."/>
            <person name="Schuster L."/>
            <person name="Cowan T.M."/>
            <person name="Smanski M.J."/>
            <person name="Chevrette M.G."/>
            <person name="De Carvalho L.P.S."/>
            <person name="Shen B."/>
        </authorList>
    </citation>
    <scope>NUCLEOTIDE SEQUENCE [LARGE SCALE GENOMIC DNA]</scope>
    <source>
        <strain evidence="1 2">NPDC058546</strain>
    </source>
</reference>
<protein>
    <submittedName>
        <fullName evidence="1">Uncharacterized protein</fullName>
    </submittedName>
</protein>
<evidence type="ECO:0000313" key="2">
    <source>
        <dbReference type="Proteomes" id="UP001598251"/>
    </source>
</evidence>
<dbReference type="RefSeq" id="WP_189527529.1">
    <property type="nucleotide sequence ID" value="NZ_BMSG01000025.1"/>
</dbReference>
<gene>
    <name evidence="1" type="ORF">ACFWSS_21625</name>
</gene>